<evidence type="ECO:0000256" key="1">
    <source>
        <dbReference type="SAM" id="MobiDB-lite"/>
    </source>
</evidence>
<name>A0A370AL45_9ACTN</name>
<dbReference type="OrthoDB" id="2959244at2"/>
<protein>
    <submittedName>
        <fullName evidence="2">Uncharacterized protein</fullName>
    </submittedName>
</protein>
<evidence type="ECO:0000313" key="2">
    <source>
        <dbReference type="EMBL" id="RDG30300.1"/>
    </source>
</evidence>
<accession>A0A370AL45</accession>
<sequence>MWTRAGEVTLDATGQDDLVVLALLGRLYPENVTLRPAGRSAARPAARTTSDGTGPSRLVALVDPPQAH</sequence>
<dbReference type="EMBL" id="QQNA01000447">
    <property type="protein sequence ID" value="RDG30300.1"/>
    <property type="molecule type" value="Genomic_DNA"/>
</dbReference>
<feature type="region of interest" description="Disordered" evidence="1">
    <location>
        <begin position="36"/>
        <end position="68"/>
    </location>
</feature>
<reference evidence="2 3" key="1">
    <citation type="submission" date="2018-07" db="EMBL/GenBank/DDBJ databases">
        <title>Streptomyces species from bats.</title>
        <authorList>
            <person name="Dunlap C."/>
        </authorList>
    </citation>
    <scope>NUCLEOTIDE SEQUENCE [LARGE SCALE GENOMIC DNA]</scope>
    <source>
        <strain evidence="2 3">AC230</strain>
    </source>
</reference>
<organism evidence="2 3">
    <name type="scientific">Streptomyces corynorhini</name>
    <dbReference type="NCBI Taxonomy" id="2282652"/>
    <lineage>
        <taxon>Bacteria</taxon>
        <taxon>Bacillati</taxon>
        <taxon>Actinomycetota</taxon>
        <taxon>Actinomycetes</taxon>
        <taxon>Kitasatosporales</taxon>
        <taxon>Streptomycetaceae</taxon>
        <taxon>Streptomyces</taxon>
    </lineage>
</organism>
<gene>
    <name evidence="2" type="ORF">DVH02_34335</name>
</gene>
<comment type="caution">
    <text evidence="2">The sequence shown here is derived from an EMBL/GenBank/DDBJ whole genome shotgun (WGS) entry which is preliminary data.</text>
</comment>
<evidence type="ECO:0000313" key="3">
    <source>
        <dbReference type="Proteomes" id="UP000253741"/>
    </source>
</evidence>
<feature type="compositionally biased region" description="Low complexity" evidence="1">
    <location>
        <begin position="36"/>
        <end position="50"/>
    </location>
</feature>
<dbReference type="AlphaFoldDB" id="A0A370AL45"/>
<proteinExistence type="predicted"/>
<keyword evidence="3" id="KW-1185">Reference proteome</keyword>
<dbReference type="Proteomes" id="UP000253741">
    <property type="component" value="Unassembled WGS sequence"/>
</dbReference>